<dbReference type="PIRSF" id="PIRSF005211">
    <property type="entry name" value="Ab_hydro_YheT"/>
    <property type="match status" value="1"/>
</dbReference>
<dbReference type="GO" id="GO:0016787">
    <property type="term" value="F:hydrolase activity"/>
    <property type="evidence" value="ECO:0007669"/>
    <property type="project" value="UniProtKB-KW"/>
</dbReference>
<comment type="caution">
    <text evidence="3">The sequence shown here is derived from an EMBL/GenBank/DDBJ whole genome shotgun (WGS) entry which is preliminary data.</text>
</comment>
<dbReference type="Gene3D" id="3.40.50.1820">
    <property type="entry name" value="alpha/beta hydrolase"/>
    <property type="match status" value="1"/>
</dbReference>
<dbReference type="PANTHER" id="PTHR10794:SF94">
    <property type="entry name" value="ESTERASE YHET-RELATED"/>
    <property type="match status" value="1"/>
</dbReference>
<dbReference type="InterPro" id="IPR050960">
    <property type="entry name" value="AB_hydrolase_4_sf"/>
</dbReference>
<sequence>MTFSVHRFDPPSFRPHRWRRGGHLQTLLAPRSSLRADDWKRLQQQIHSRKHRLPVSGGDTLVLHDDEPKTWQTNPRGSVLLLHGICGCHAADYMIRFSQRLLQIGIRTFRLDMRGCGESIELCRGITHAGRSEDVLASLQLIGQLTEDTSAPIGAIGTSLGGNQLLRAAGRVGAGLDDPPANWDRIGPLLAIAPPVDLQACSDHMESWTLRFYNRYFITQLLDRAKTTLQMREELGNLLDGPTPKTLRQFDRRITAPMAGFPDERAYYASSSANVVTQHISVPTMIVAAKDDPLVPVRSFTEIEARLPRPVRVLTMPTGGHHGFSQHDGTAWTDDLVAKLFNEAWP</sequence>
<dbReference type="RefSeq" id="WP_230274769.1">
    <property type="nucleotide sequence ID" value="NZ_JAJKFW010000025.1"/>
</dbReference>
<dbReference type="Proteomes" id="UP001430306">
    <property type="component" value="Unassembled WGS sequence"/>
</dbReference>
<accession>A0ABS8NJT5</accession>
<protein>
    <submittedName>
        <fullName evidence="3">Alpha/beta fold hydrolase</fullName>
    </submittedName>
</protein>
<dbReference type="EMBL" id="JAJKFW010000025">
    <property type="protein sequence ID" value="MCC9643814.1"/>
    <property type="molecule type" value="Genomic_DNA"/>
</dbReference>
<evidence type="ECO:0000259" key="2">
    <source>
        <dbReference type="Pfam" id="PF00561"/>
    </source>
</evidence>
<dbReference type="Pfam" id="PF00561">
    <property type="entry name" value="Abhydrolase_1"/>
    <property type="match status" value="1"/>
</dbReference>
<organism evidence="3 4">
    <name type="scientific">Rhodopirellula halodulae</name>
    <dbReference type="NCBI Taxonomy" id="2894198"/>
    <lineage>
        <taxon>Bacteria</taxon>
        <taxon>Pseudomonadati</taxon>
        <taxon>Planctomycetota</taxon>
        <taxon>Planctomycetia</taxon>
        <taxon>Pirellulales</taxon>
        <taxon>Pirellulaceae</taxon>
        <taxon>Rhodopirellula</taxon>
    </lineage>
</organism>
<dbReference type="SUPFAM" id="SSF53474">
    <property type="entry name" value="alpha/beta-Hydrolases"/>
    <property type="match status" value="1"/>
</dbReference>
<name>A0ABS8NJT5_9BACT</name>
<comment type="similarity">
    <text evidence="1">Belongs to the AB hydrolase superfamily. AB hydrolase 4 family.</text>
</comment>
<keyword evidence="4" id="KW-1185">Reference proteome</keyword>
<dbReference type="InterPro" id="IPR000073">
    <property type="entry name" value="AB_hydrolase_1"/>
</dbReference>
<dbReference type="InterPro" id="IPR029058">
    <property type="entry name" value="AB_hydrolase_fold"/>
</dbReference>
<evidence type="ECO:0000313" key="4">
    <source>
        <dbReference type="Proteomes" id="UP001430306"/>
    </source>
</evidence>
<evidence type="ECO:0000313" key="3">
    <source>
        <dbReference type="EMBL" id="MCC9643814.1"/>
    </source>
</evidence>
<proteinExistence type="inferred from homology"/>
<keyword evidence="3" id="KW-0378">Hydrolase</keyword>
<feature type="domain" description="AB hydrolase-1" evidence="2">
    <location>
        <begin position="78"/>
        <end position="327"/>
    </location>
</feature>
<dbReference type="PANTHER" id="PTHR10794">
    <property type="entry name" value="ABHYDROLASE DOMAIN-CONTAINING PROTEIN"/>
    <property type="match status" value="1"/>
</dbReference>
<dbReference type="InterPro" id="IPR012020">
    <property type="entry name" value="ABHD4"/>
</dbReference>
<reference evidence="3" key="1">
    <citation type="submission" date="2021-11" db="EMBL/GenBank/DDBJ databases">
        <title>Genome sequence.</title>
        <authorList>
            <person name="Sun Q."/>
        </authorList>
    </citation>
    <scope>NUCLEOTIDE SEQUENCE</scope>
    <source>
        <strain evidence="3">JC740</strain>
    </source>
</reference>
<evidence type="ECO:0000256" key="1">
    <source>
        <dbReference type="ARBA" id="ARBA00010884"/>
    </source>
</evidence>
<gene>
    <name evidence="3" type="ORF">LOC71_16125</name>
</gene>